<dbReference type="Proteomes" id="UP000017837">
    <property type="component" value="Unassembled WGS sequence"/>
</dbReference>
<proteinExistence type="predicted"/>
<feature type="domain" description="N-acetyltransferase" evidence="1">
    <location>
        <begin position="1"/>
        <end position="110"/>
    </location>
</feature>
<dbReference type="eggNOG" id="COG1670">
    <property type="taxonomic scope" value="Bacteria"/>
</dbReference>
<sequence>MMDTTKGRDDFVVVYEGQVIGKIGCYQPPDLGFIFSKDVWGKGLTREAARAYIDHAAKGSLTYLTADVDPHNAVCLGFLAHLSFKTTGFASRTWLVGDTWCDSVYLRRDL</sequence>
<dbReference type="EMBL" id="AWGB01000034">
    <property type="protein sequence ID" value="ESQ88765.1"/>
    <property type="molecule type" value="Genomic_DNA"/>
</dbReference>
<dbReference type="SUPFAM" id="SSF55729">
    <property type="entry name" value="Acyl-CoA N-acyltransferases (Nat)"/>
    <property type="match status" value="1"/>
</dbReference>
<gene>
    <name evidence="2" type="ORF">ABENE_15310</name>
</gene>
<evidence type="ECO:0000259" key="1">
    <source>
        <dbReference type="PROSITE" id="PS51186"/>
    </source>
</evidence>
<dbReference type="AlphaFoldDB" id="V4PT95"/>
<dbReference type="PROSITE" id="PS51186">
    <property type="entry name" value="GNAT"/>
    <property type="match status" value="1"/>
</dbReference>
<comment type="caution">
    <text evidence="2">The sequence shown here is derived from an EMBL/GenBank/DDBJ whole genome shotgun (WGS) entry which is preliminary data.</text>
</comment>
<dbReference type="Pfam" id="PF13302">
    <property type="entry name" value="Acetyltransf_3"/>
    <property type="match status" value="1"/>
</dbReference>
<organism evidence="2 3">
    <name type="scientific">Asticcacaulis benevestitus DSM 16100 = ATCC BAA-896</name>
    <dbReference type="NCBI Taxonomy" id="1121022"/>
    <lineage>
        <taxon>Bacteria</taxon>
        <taxon>Pseudomonadati</taxon>
        <taxon>Pseudomonadota</taxon>
        <taxon>Alphaproteobacteria</taxon>
        <taxon>Caulobacterales</taxon>
        <taxon>Caulobacteraceae</taxon>
        <taxon>Asticcacaulis</taxon>
    </lineage>
</organism>
<name>V4PT95_9CAUL</name>
<reference evidence="2 3" key="1">
    <citation type="journal article" date="2014" name="Nature">
        <title>Sequential evolution of bacterial morphology by co-option of a developmental regulator.</title>
        <authorList>
            <person name="Jiang C."/>
            <person name="Brown P.J."/>
            <person name="Ducret A."/>
            <person name="Brun Y.V."/>
        </authorList>
    </citation>
    <scope>NUCLEOTIDE SEQUENCE [LARGE SCALE GENOMIC DNA]</scope>
    <source>
        <strain evidence="2 3">DSM 16100</strain>
    </source>
</reference>
<dbReference type="InterPro" id="IPR000182">
    <property type="entry name" value="GNAT_dom"/>
</dbReference>
<dbReference type="PATRIC" id="fig|1121022.4.peg.3118"/>
<evidence type="ECO:0000313" key="3">
    <source>
        <dbReference type="Proteomes" id="UP000017837"/>
    </source>
</evidence>
<protein>
    <recommendedName>
        <fullName evidence="1">N-acetyltransferase domain-containing protein</fullName>
    </recommendedName>
</protein>
<dbReference type="Gene3D" id="3.40.630.30">
    <property type="match status" value="1"/>
</dbReference>
<keyword evidence="3" id="KW-1185">Reference proteome</keyword>
<dbReference type="STRING" id="1121022.GCA_000376105_03387"/>
<accession>V4PT95</accession>
<dbReference type="InterPro" id="IPR016181">
    <property type="entry name" value="Acyl_CoA_acyltransferase"/>
</dbReference>
<dbReference type="GO" id="GO:0016747">
    <property type="term" value="F:acyltransferase activity, transferring groups other than amino-acyl groups"/>
    <property type="evidence" value="ECO:0007669"/>
    <property type="project" value="InterPro"/>
</dbReference>
<evidence type="ECO:0000313" key="2">
    <source>
        <dbReference type="EMBL" id="ESQ88765.1"/>
    </source>
</evidence>